<reference evidence="2 3" key="1">
    <citation type="journal article" date="2013" name="PLoS Genet.">
        <title>Distinctive expansion of potential virulence genes in the genome of the oomycete fish pathogen Saprolegnia parasitica.</title>
        <authorList>
            <person name="Jiang R.H."/>
            <person name="de Bruijn I."/>
            <person name="Haas B.J."/>
            <person name="Belmonte R."/>
            <person name="Lobach L."/>
            <person name="Christie J."/>
            <person name="van den Ackerveken G."/>
            <person name="Bottin A."/>
            <person name="Bulone V."/>
            <person name="Diaz-Moreno S.M."/>
            <person name="Dumas B."/>
            <person name="Fan L."/>
            <person name="Gaulin E."/>
            <person name="Govers F."/>
            <person name="Grenville-Briggs L.J."/>
            <person name="Horner N.R."/>
            <person name="Levin J.Z."/>
            <person name="Mammella M."/>
            <person name="Meijer H.J."/>
            <person name="Morris P."/>
            <person name="Nusbaum C."/>
            <person name="Oome S."/>
            <person name="Phillips A.J."/>
            <person name="van Rooyen D."/>
            <person name="Rzeszutek E."/>
            <person name="Saraiva M."/>
            <person name="Secombes C.J."/>
            <person name="Seidl M.F."/>
            <person name="Snel B."/>
            <person name="Stassen J.H."/>
            <person name="Sykes S."/>
            <person name="Tripathy S."/>
            <person name="van den Berg H."/>
            <person name="Vega-Arreguin J.C."/>
            <person name="Wawra S."/>
            <person name="Young S.K."/>
            <person name="Zeng Q."/>
            <person name="Dieguez-Uribeondo J."/>
            <person name="Russ C."/>
            <person name="Tyler B.M."/>
            <person name="van West P."/>
        </authorList>
    </citation>
    <scope>NUCLEOTIDE SEQUENCE [LARGE SCALE GENOMIC DNA]</scope>
    <source>
        <strain evidence="2 3">CBS 223.65</strain>
    </source>
</reference>
<dbReference type="OrthoDB" id="71317at2759"/>
<dbReference type="Proteomes" id="UP000030745">
    <property type="component" value="Unassembled WGS sequence"/>
</dbReference>
<accession>A0A067CML5</accession>
<name>A0A067CML5_SAPPC</name>
<evidence type="ECO:0000313" key="2">
    <source>
        <dbReference type="EMBL" id="KDO31718.1"/>
    </source>
</evidence>
<dbReference type="KEGG" id="spar:SPRG_03636"/>
<dbReference type="VEuPathDB" id="FungiDB:SPRG_03636"/>
<protein>
    <submittedName>
        <fullName evidence="2">Uncharacterized protein</fullName>
    </submittedName>
</protein>
<organism evidence="2 3">
    <name type="scientific">Saprolegnia parasitica (strain CBS 223.65)</name>
    <dbReference type="NCBI Taxonomy" id="695850"/>
    <lineage>
        <taxon>Eukaryota</taxon>
        <taxon>Sar</taxon>
        <taxon>Stramenopiles</taxon>
        <taxon>Oomycota</taxon>
        <taxon>Saprolegniomycetes</taxon>
        <taxon>Saprolegniales</taxon>
        <taxon>Saprolegniaceae</taxon>
        <taxon>Saprolegnia</taxon>
    </lineage>
</organism>
<proteinExistence type="predicted"/>
<evidence type="ECO:0000256" key="1">
    <source>
        <dbReference type="SAM" id="Coils"/>
    </source>
</evidence>
<keyword evidence="1" id="KW-0175">Coiled coil</keyword>
<feature type="coiled-coil region" evidence="1">
    <location>
        <begin position="624"/>
        <end position="658"/>
    </location>
</feature>
<dbReference type="AlphaFoldDB" id="A0A067CML5"/>
<gene>
    <name evidence="2" type="ORF">SPRG_03636</name>
</gene>
<sequence>MVARAFSAGVLVAAAGYLSTRALIEERTADALLRIDAMRTRVNPPVRRATTKKPLPRHAVEHEYYTTVRESWNSRVLAFRGLVLDAVKQTNPSNEVDVLRDQLHRRTQLLDDLRAAYMHDIIVVRDRLFAHGLGPDEALRALPSVDLTPHLALFSPTNAVLRISPCKACGGSVAMLRTDDEALGIAADKVAALEAQVASLRRARMDADATAAAATTELGQMQRMFLKEQAAHRSVGDAKKRLEAKLVAMGTRVAEATQLAFNLQQQTTKTEALAAAHNVVAKTLDATERARDAALHQCTAMDAALATAKSELNAGQEREADLRDRLHQLEAMHDAATQRHDHVRLELHQTTQRVRIIKEQTKLTYLVEVNVLTRKLGEARASLRRLHDTTSMQLEEYEMRLSPLATALVIAHETIERLETALCVQTEVAPPPPTVEQDVLEQVTVASASATALTRAECHEELQHSALAAKRALALLRLRFYLSRKCQQRCFFPFVQLLRHTVAAQRERLVHLLQAQATQDAADRLRETTETNRSLERRVQELSVQGKAQRTETYAAQRRAVELQVQTAQQAAELQVRALALVEAHKDADIAAMTYEDCVASLLRRHDTQLQAFVLERQHASIARHALQSRLEDASRVLQELQHQHDALRHRYAKLKIATETAKAKTKAVGELADDLQLYGNQMCALEAKLAVETRRGTMYVEMVDNLTKVLHEQTQGEVLLHQRLHRLERATSENDALDFDAARRATAAKVVQCVWRAKRVRAKQALTIGIQRQLLTQQLASLQISQDAAVQGLHWLAVAEAHATTLQALGVDPGFLADAPRWDTAKRDTAANSIQSAWRRRREMRGRPPAPLGSPERIAQERHNRAHALRQTSRHESLVALDVAKVHMQKLAACGVRVTVAHGNPPPLKQKAKKRCAIATQ</sequence>
<feature type="coiled-coil region" evidence="1">
    <location>
        <begin position="305"/>
        <end position="339"/>
    </location>
</feature>
<evidence type="ECO:0000313" key="3">
    <source>
        <dbReference type="Proteomes" id="UP000030745"/>
    </source>
</evidence>
<dbReference type="RefSeq" id="XP_012197601.1">
    <property type="nucleotide sequence ID" value="XM_012342211.1"/>
</dbReference>
<dbReference type="GeneID" id="24126125"/>
<dbReference type="OMA" id="HAVEHEY"/>
<dbReference type="EMBL" id="KK583197">
    <property type="protein sequence ID" value="KDO31718.1"/>
    <property type="molecule type" value="Genomic_DNA"/>
</dbReference>
<feature type="coiled-coil region" evidence="1">
    <location>
        <begin position="518"/>
        <end position="545"/>
    </location>
</feature>
<keyword evidence="3" id="KW-1185">Reference proteome</keyword>